<gene>
    <name evidence="5" type="ORF">Rsub_09897</name>
</gene>
<comment type="similarity">
    <text evidence="1">Belongs to the thiolase-like superfamily. Chalcone/stilbene synthases family.</text>
</comment>
<feature type="domain" description="Chalcone/stilbene synthase C-terminal" evidence="3">
    <location>
        <begin position="405"/>
        <end position="475"/>
    </location>
</feature>
<evidence type="ECO:0000259" key="3">
    <source>
        <dbReference type="Pfam" id="PF02797"/>
    </source>
</evidence>
<dbReference type="InterPro" id="IPR013601">
    <property type="entry name" value="FAE1_typ3_polyketide_synth"/>
</dbReference>
<dbReference type="FunCoup" id="A0A2V0PD60">
    <property type="interactions" value="129"/>
</dbReference>
<evidence type="ECO:0000256" key="2">
    <source>
        <dbReference type="SAM" id="Phobius"/>
    </source>
</evidence>
<dbReference type="GO" id="GO:0016020">
    <property type="term" value="C:membrane"/>
    <property type="evidence" value="ECO:0007669"/>
    <property type="project" value="InterPro"/>
</dbReference>
<accession>A0A2V0PD60</accession>
<reference evidence="5 6" key="1">
    <citation type="journal article" date="2018" name="Sci. Rep.">
        <title>Raphidocelis subcapitata (=Pseudokirchneriella subcapitata) provides an insight into genome evolution and environmental adaptations in the Sphaeropleales.</title>
        <authorList>
            <person name="Suzuki S."/>
            <person name="Yamaguchi H."/>
            <person name="Nakajima N."/>
            <person name="Kawachi M."/>
        </authorList>
    </citation>
    <scope>NUCLEOTIDE SEQUENCE [LARGE SCALE GENOMIC DNA]</scope>
    <source>
        <strain evidence="5 6">NIES-35</strain>
    </source>
</reference>
<name>A0A2V0PD60_9CHLO</name>
<dbReference type="STRING" id="307507.A0A2V0PD60"/>
<evidence type="ECO:0000313" key="5">
    <source>
        <dbReference type="EMBL" id="GBF96892.1"/>
    </source>
</evidence>
<feature type="domain" description="FAE" evidence="4">
    <location>
        <begin position="98"/>
        <end position="384"/>
    </location>
</feature>
<dbReference type="GO" id="GO:0016747">
    <property type="term" value="F:acyltransferase activity, transferring groups other than amino-acyl groups"/>
    <property type="evidence" value="ECO:0007669"/>
    <property type="project" value="InterPro"/>
</dbReference>
<dbReference type="InterPro" id="IPR012328">
    <property type="entry name" value="Chalcone/stilbene_synt_C"/>
</dbReference>
<dbReference type="Pfam" id="PF08392">
    <property type="entry name" value="FAE1_CUT1_RppA"/>
    <property type="match status" value="1"/>
</dbReference>
<dbReference type="Gene3D" id="3.40.47.10">
    <property type="match status" value="1"/>
</dbReference>
<protein>
    <recommendedName>
        <fullName evidence="1">3-ketoacyl-CoA synthase</fullName>
        <ecNumber evidence="1">2.3.1.-</ecNumber>
    </recommendedName>
</protein>
<feature type="transmembrane region" description="Helical" evidence="2">
    <location>
        <begin position="78"/>
        <end position="98"/>
    </location>
</feature>
<evidence type="ECO:0000256" key="1">
    <source>
        <dbReference type="PIRNR" id="PIRNR036417"/>
    </source>
</evidence>
<keyword evidence="1" id="KW-0808">Transferase</keyword>
<dbReference type="PIRSF" id="PIRSF036417">
    <property type="entry name" value="3-ktacl-CoA_syn"/>
    <property type="match status" value="1"/>
</dbReference>
<keyword evidence="1" id="KW-0012">Acyltransferase</keyword>
<dbReference type="PANTHER" id="PTHR31561">
    <property type="entry name" value="3-KETOACYL-COA SYNTHASE"/>
    <property type="match status" value="1"/>
</dbReference>
<dbReference type="Proteomes" id="UP000247498">
    <property type="component" value="Unassembled WGS sequence"/>
</dbReference>
<evidence type="ECO:0000259" key="4">
    <source>
        <dbReference type="Pfam" id="PF08392"/>
    </source>
</evidence>
<proteinExistence type="inferred from homology"/>
<keyword evidence="2" id="KW-0812">Transmembrane</keyword>
<sequence>MQPERSAPRGHAGLPDFTVDIAVKYIYRGYTAVLRHLPKLALLLVSASLGLELVNMLRVGQLHALWRVAQATNLTFNLVTVVACVSMLLAAVLSFFLLQNRPVYLVDFAVYRPPDSWRWSRQYHEACTANCGRFTPRNVEFQTKILARSGLGDETYLPPNLAERPPAISMSDARWEFEQVCFSSIKEVLGKTGVQPRQIGVVIVNCSLFNPTPSLSAMIMNHFKMGSNTINYNLGGMGCSAGVIAIDLARQTLQLYPDTYALVVSTENITQNWYFGNDRSMLIPNCLFRVGGAAMLLSNKRSDSWRAKYELQHVVRTNLAANDAAYNCVYEGEDEEGTRGVRLSKELMAIAGNALKANITTLGPLVLPVSEQLLFGATMLARKLMGKKRVPNYVPDFKLAFEHLCIHTGGRGVVDEIEKQLALTNAMVEPSRAVLYRYGNISSSSIWYVLSYIESMGGGVRKGDRVWQLGFGSGFKCNSAVWSANRRVREVHYAWEGFDIEKMRAELNELPH</sequence>
<organism evidence="5 6">
    <name type="scientific">Raphidocelis subcapitata</name>
    <dbReference type="NCBI Taxonomy" id="307507"/>
    <lineage>
        <taxon>Eukaryota</taxon>
        <taxon>Viridiplantae</taxon>
        <taxon>Chlorophyta</taxon>
        <taxon>core chlorophytes</taxon>
        <taxon>Chlorophyceae</taxon>
        <taxon>CS clade</taxon>
        <taxon>Sphaeropleales</taxon>
        <taxon>Selenastraceae</taxon>
        <taxon>Raphidocelis</taxon>
    </lineage>
</organism>
<dbReference type="AlphaFoldDB" id="A0A2V0PD60"/>
<dbReference type="EC" id="2.3.1.-" evidence="1"/>
<dbReference type="EMBL" id="BDRX01000088">
    <property type="protein sequence ID" value="GBF96892.1"/>
    <property type="molecule type" value="Genomic_DNA"/>
</dbReference>
<keyword evidence="2" id="KW-0472">Membrane</keyword>
<dbReference type="GO" id="GO:0006633">
    <property type="term" value="P:fatty acid biosynthetic process"/>
    <property type="evidence" value="ECO:0007669"/>
    <property type="project" value="UniProtKB-UniPathway"/>
</dbReference>
<dbReference type="OrthoDB" id="329835at2759"/>
<keyword evidence="2" id="KW-1133">Transmembrane helix</keyword>
<dbReference type="CDD" id="cd00831">
    <property type="entry name" value="CHS_like"/>
    <property type="match status" value="1"/>
</dbReference>
<dbReference type="UniPathway" id="UPA00094"/>
<evidence type="ECO:0000313" key="6">
    <source>
        <dbReference type="Proteomes" id="UP000247498"/>
    </source>
</evidence>
<keyword evidence="6" id="KW-1185">Reference proteome</keyword>
<dbReference type="Pfam" id="PF02797">
    <property type="entry name" value="Chal_sti_synt_C"/>
    <property type="match status" value="1"/>
</dbReference>
<dbReference type="InterPro" id="IPR012392">
    <property type="entry name" value="3-ktacl-CoA_syn"/>
</dbReference>
<comment type="caution">
    <text evidence="5">The sequence shown here is derived from an EMBL/GenBank/DDBJ whole genome shotgun (WGS) entry which is preliminary data.</text>
</comment>
<dbReference type="InterPro" id="IPR016039">
    <property type="entry name" value="Thiolase-like"/>
</dbReference>
<dbReference type="SUPFAM" id="SSF53901">
    <property type="entry name" value="Thiolase-like"/>
    <property type="match status" value="2"/>
</dbReference>
<comment type="pathway">
    <text evidence="1">Lipid metabolism; fatty acid biosynthesis.</text>
</comment>
<dbReference type="InParanoid" id="A0A2V0PD60"/>